<comment type="subunit">
    <text evidence="3">Core component of at least two putative endosomal tethering complexes, the homotypic fusion and vacuole protein sorting (HOPS) complex and the class C core vacuole/endosome tethering (CORVET) complex. Their common core is composed of the class C Vps proteins VPS11, VPS16, VPS18 and VPS33A, which in HOPS further associates with VPS39 and VPS41 and in CORVET with VPS8 and TGFBRAP1. Interacts with RAB5C. Interacts with STX17, MON1B. Associates with adapter protein complex 3 (AP-3) and clathrin:AP-3 complexes.</text>
</comment>
<keyword evidence="4" id="KW-0472">Membrane</keyword>
<comment type="subcellular location">
    <subcellularLocation>
        <location evidence="4">Late endosome membrane</location>
        <topology evidence="4">Peripheral membrane protein</topology>
        <orientation evidence="4">Cytoplasmic side</orientation>
    </subcellularLocation>
    <subcellularLocation>
        <location evidence="4">Lysosome membrane</location>
        <topology evidence="4">Peripheral membrane protein</topology>
        <orientation evidence="4">Cytoplasmic side</orientation>
    </subcellularLocation>
    <text evidence="4">Cytoplasmic, peripheral membrane protein associated with late endosomes/lysosomes.</text>
</comment>
<evidence type="ECO:0000313" key="8">
    <source>
        <dbReference type="RefSeq" id="XP_015590032.1"/>
    </source>
</evidence>
<accession>A0AAJ7FG17</accession>
<dbReference type="GeneID" id="107265263"/>
<proteinExistence type="inferred from homology"/>
<keyword evidence="4" id="KW-0813">Transport</keyword>
<keyword evidence="4" id="KW-0458">Lysosome</keyword>
<dbReference type="FunFam" id="1.10.150.780:FF:000001">
    <property type="entry name" value="Vacuolar protein sorting-associated protein 16 homolog"/>
    <property type="match status" value="1"/>
</dbReference>
<feature type="domain" description="Vps16 C-terminal" evidence="5">
    <location>
        <begin position="514"/>
        <end position="828"/>
    </location>
</feature>
<keyword evidence="7" id="KW-1185">Reference proteome</keyword>
<keyword evidence="4" id="KW-0653">Protein transport</keyword>
<dbReference type="PIRSF" id="PIRSF007949">
    <property type="entry name" value="VPS16"/>
    <property type="match status" value="1"/>
</dbReference>
<feature type="domain" description="Vps16 N-terminal" evidence="6">
    <location>
        <begin position="6"/>
        <end position="415"/>
    </location>
</feature>
<dbReference type="Gene3D" id="1.10.150.780">
    <property type="entry name" value="Vps16, C-terminal region"/>
    <property type="match status" value="1"/>
</dbReference>
<comment type="similarity">
    <text evidence="1 4">Belongs to the VPS16 family.</text>
</comment>
<dbReference type="GO" id="GO:0016197">
    <property type="term" value="P:endosomal transport"/>
    <property type="evidence" value="ECO:0007669"/>
    <property type="project" value="TreeGrafter"/>
</dbReference>
<evidence type="ECO:0000259" key="5">
    <source>
        <dbReference type="Pfam" id="PF04840"/>
    </source>
</evidence>
<keyword evidence="4" id="KW-0967">Endosome</keyword>
<dbReference type="Gene3D" id="2.130.10.10">
    <property type="entry name" value="YVTN repeat-like/Quinoprotein amine dehydrogenase"/>
    <property type="match status" value="1"/>
</dbReference>
<dbReference type="InterPro" id="IPR015943">
    <property type="entry name" value="WD40/YVTN_repeat-like_dom_sf"/>
</dbReference>
<reference evidence="8" key="1">
    <citation type="submission" date="2025-08" db="UniProtKB">
        <authorList>
            <consortium name="RefSeq"/>
        </authorList>
    </citation>
    <scope>IDENTIFICATION</scope>
</reference>
<dbReference type="Pfam" id="PF04840">
    <property type="entry name" value="Vps16_C"/>
    <property type="match status" value="1"/>
</dbReference>
<evidence type="ECO:0000313" key="7">
    <source>
        <dbReference type="Proteomes" id="UP000694920"/>
    </source>
</evidence>
<evidence type="ECO:0000259" key="6">
    <source>
        <dbReference type="Pfam" id="PF04841"/>
    </source>
</evidence>
<evidence type="ECO:0000256" key="4">
    <source>
        <dbReference type="PIRNR" id="PIRNR007949"/>
    </source>
</evidence>
<dbReference type="PANTHER" id="PTHR12811:SF0">
    <property type="entry name" value="VACUOLAR PROTEIN SORTING-ASSOCIATED PROTEIN 16 HOMOLOG"/>
    <property type="match status" value="1"/>
</dbReference>
<protein>
    <recommendedName>
        <fullName evidence="2 4">Vacuolar protein sorting-associated protein 16 homolog</fullName>
    </recommendedName>
</protein>
<dbReference type="AlphaFoldDB" id="A0AAJ7FG17"/>
<dbReference type="InterPro" id="IPR006925">
    <property type="entry name" value="Vps16_C"/>
</dbReference>
<comment type="function">
    <text evidence="4">Plays a role in vesicle-mediated protein trafficking to lysosomal compartments including the endocytic membrane transport and autophagic pathways. Believed to act as a core component of the putative HOPS and CORVET endosomal tethering complexes.</text>
</comment>
<name>A0AAJ7FG17_CEPCN</name>
<sequence>MAAMLTADWFPLGRDIYFRKFELYPLSFHTEVNSNNIVVAAPFGGSIAVTRNPKKLVKVQGVSKPVIFLYSSSGKLMAKLQWCSGQIVLLGWSHQEELLCVQDDGMVLIYDMFGTYQHTFSLGNEAKETKVIEAKFFPTMNGTGVAVLTSTNRIFLVNNISEPKVRQLPEIPKLGGPINAWCIVRNQRDSQVILSNQEGIYQIHHAYQTTTPIPFSTLFSNKVNIVTAIAVSGHNKHIALYADTGHLYLGSVDLKEKYCECNTNIKEPLTDLAWCGSEAVVCSWNSTIMVVGKSADNIVYSYDGPVHLVTEIDGVRVLSASSHEMIQNVRSVVQKIFRINSTDPASYLLEASKQFQKRSHKADSYIDLVKHKLNQAVHDCVEAAGHEFDFETQKLLMRAAKFGKGFSNTIDPTYYVTMCRTLRVLNAVRHPAVGIPLTYTQLNLLTSQVLLDRLVARRHYYLSIQIARHLQLPEIDGESRILAHWACYKVKQTVLDKEQIAEEIADKLGYAPGVSYSEIAMRAADYGRKQLAVKLIDYEPKAQLQVPLLLRLGEERAALYKAVESGNTDLVYTVILHLRENMPLADFQISIMHCPLAMALYVKYCQSHNRETLRDIYNQYDDFHSQALWFIKESYQRKNIMSRDALLQSAQENFKLARHDTNAVLTEEQIKLLRYQRSLEDTLDQPVVGKSLHDTVKLLLLQNELKLADKLRSEYKLPDRRYWWLRIQCLAEKGLWNEMEKFSKSKKSPIGYEPFMDECLKYNKETEAMKYLPRIKDELKVKYLAKVNLLVEAAQIALDQKDVSALSFVLAQCSPSDKKLADKINYMITSLKNVCQ</sequence>
<dbReference type="GO" id="GO:0005765">
    <property type="term" value="C:lysosomal membrane"/>
    <property type="evidence" value="ECO:0007669"/>
    <property type="project" value="UniProtKB-SubCell"/>
</dbReference>
<dbReference type="InterPro" id="IPR006926">
    <property type="entry name" value="Vps16_N"/>
</dbReference>
<dbReference type="GO" id="GO:0031902">
    <property type="term" value="C:late endosome membrane"/>
    <property type="evidence" value="ECO:0007669"/>
    <property type="project" value="UniProtKB-SubCell"/>
</dbReference>
<evidence type="ECO:0000256" key="2">
    <source>
        <dbReference type="ARBA" id="ARBA00017947"/>
    </source>
</evidence>
<dbReference type="PANTHER" id="PTHR12811">
    <property type="entry name" value="VACUOLAR PROTEIN SORTING VPS16"/>
    <property type="match status" value="1"/>
</dbReference>
<dbReference type="InterPro" id="IPR016534">
    <property type="entry name" value="VPS16"/>
</dbReference>
<dbReference type="SUPFAM" id="SSF50978">
    <property type="entry name" value="WD40 repeat-like"/>
    <property type="match status" value="1"/>
</dbReference>
<dbReference type="GO" id="GO:0006886">
    <property type="term" value="P:intracellular protein transport"/>
    <property type="evidence" value="ECO:0007669"/>
    <property type="project" value="InterPro"/>
</dbReference>
<dbReference type="InterPro" id="IPR036322">
    <property type="entry name" value="WD40_repeat_dom_sf"/>
</dbReference>
<dbReference type="GO" id="GO:0033263">
    <property type="term" value="C:CORVET complex"/>
    <property type="evidence" value="ECO:0007669"/>
    <property type="project" value="UniProtKB-UniRule"/>
</dbReference>
<dbReference type="RefSeq" id="XP_015590032.1">
    <property type="nucleotide sequence ID" value="XM_015734546.2"/>
</dbReference>
<dbReference type="KEGG" id="ccin:107265263"/>
<dbReference type="GO" id="GO:0030897">
    <property type="term" value="C:HOPS complex"/>
    <property type="evidence" value="ECO:0007669"/>
    <property type="project" value="UniProtKB-UniRule"/>
</dbReference>
<evidence type="ECO:0000256" key="3">
    <source>
        <dbReference type="ARBA" id="ARBA00061859"/>
    </source>
</evidence>
<dbReference type="Proteomes" id="UP000694920">
    <property type="component" value="Unplaced"/>
</dbReference>
<dbReference type="CTD" id="41107"/>
<dbReference type="GO" id="GO:0003779">
    <property type="term" value="F:actin binding"/>
    <property type="evidence" value="ECO:0007669"/>
    <property type="project" value="TreeGrafter"/>
</dbReference>
<evidence type="ECO:0000256" key="1">
    <source>
        <dbReference type="ARBA" id="ARBA00009250"/>
    </source>
</evidence>
<gene>
    <name evidence="8" type="primary">LOC107265263</name>
</gene>
<dbReference type="InterPro" id="IPR038132">
    <property type="entry name" value="Vps16_C_sf"/>
</dbReference>
<organism evidence="7 8">
    <name type="scientific">Cephus cinctus</name>
    <name type="common">Wheat stem sawfly</name>
    <dbReference type="NCBI Taxonomy" id="211228"/>
    <lineage>
        <taxon>Eukaryota</taxon>
        <taxon>Metazoa</taxon>
        <taxon>Ecdysozoa</taxon>
        <taxon>Arthropoda</taxon>
        <taxon>Hexapoda</taxon>
        <taxon>Insecta</taxon>
        <taxon>Pterygota</taxon>
        <taxon>Neoptera</taxon>
        <taxon>Endopterygota</taxon>
        <taxon>Hymenoptera</taxon>
        <taxon>Cephoidea</taxon>
        <taxon>Cephidae</taxon>
        <taxon>Cephus</taxon>
    </lineage>
</organism>
<dbReference type="GO" id="GO:0042144">
    <property type="term" value="P:vacuole fusion, non-autophagic"/>
    <property type="evidence" value="ECO:0007669"/>
    <property type="project" value="TreeGrafter"/>
</dbReference>
<dbReference type="Pfam" id="PF04841">
    <property type="entry name" value="Vps16_N"/>
    <property type="match status" value="1"/>
</dbReference>